<keyword evidence="4" id="KW-0645">Protease</keyword>
<evidence type="ECO:0000256" key="1">
    <source>
        <dbReference type="ARBA" id="ARBA00006096"/>
    </source>
</evidence>
<dbReference type="AlphaFoldDB" id="A0AAE3NYP9"/>
<feature type="signal peptide" evidence="3">
    <location>
        <begin position="1"/>
        <end position="21"/>
    </location>
</feature>
<accession>A0AAE3NYP9</accession>
<dbReference type="SUPFAM" id="SSF56601">
    <property type="entry name" value="beta-lactamase/transpeptidase-like"/>
    <property type="match status" value="1"/>
</dbReference>
<dbReference type="PANTHER" id="PTHR30023:SF0">
    <property type="entry name" value="PENICILLIN-SENSITIVE CARBOXYPEPTIDASE A"/>
    <property type="match status" value="1"/>
</dbReference>
<evidence type="ECO:0000313" key="5">
    <source>
        <dbReference type="Proteomes" id="UP001221302"/>
    </source>
</evidence>
<evidence type="ECO:0000313" key="4">
    <source>
        <dbReference type="EMBL" id="MDF1611174.1"/>
    </source>
</evidence>
<dbReference type="NCBIfam" id="TIGR00666">
    <property type="entry name" value="PBP4"/>
    <property type="match status" value="1"/>
</dbReference>
<evidence type="ECO:0000256" key="2">
    <source>
        <dbReference type="ARBA" id="ARBA00022801"/>
    </source>
</evidence>
<dbReference type="Proteomes" id="UP001221302">
    <property type="component" value="Unassembled WGS sequence"/>
</dbReference>
<comment type="similarity">
    <text evidence="1">Belongs to the peptidase S13 family.</text>
</comment>
<reference evidence="4" key="1">
    <citation type="submission" date="2023-03" db="EMBL/GenBank/DDBJ databases">
        <title>Stygiobacter electus gen. nov., sp. nov., facultatively anaerobic thermotolerant bacterium of the class Ignavibacteria from a well of Yessentuki mineral water deposit.</title>
        <authorList>
            <person name="Podosokorskaya O.A."/>
            <person name="Elcheninov A.G."/>
            <person name="Petrova N.F."/>
            <person name="Zavarzina D.G."/>
            <person name="Kublanov I.V."/>
            <person name="Merkel A.Y."/>
        </authorList>
    </citation>
    <scope>NUCLEOTIDE SEQUENCE</scope>
    <source>
        <strain evidence="4">09-Me</strain>
    </source>
</reference>
<dbReference type="InterPro" id="IPR000667">
    <property type="entry name" value="Peptidase_S13"/>
</dbReference>
<protein>
    <submittedName>
        <fullName evidence="4">D-alanyl-D-alanine carboxypeptidase/D-alanyl-D-alanine-endopeptidase</fullName>
        <ecNumber evidence="4">3.4.16.4</ecNumber>
    </submittedName>
</protein>
<dbReference type="PRINTS" id="PR00922">
    <property type="entry name" value="DADACBPTASE3"/>
</dbReference>
<dbReference type="Gene3D" id="3.40.710.10">
    <property type="entry name" value="DD-peptidase/beta-lactamase superfamily"/>
    <property type="match status" value="1"/>
</dbReference>
<dbReference type="Pfam" id="PF02113">
    <property type="entry name" value="Peptidase_S13"/>
    <property type="match status" value="1"/>
</dbReference>
<keyword evidence="3" id="KW-0732">Signal</keyword>
<dbReference type="GO" id="GO:0009002">
    <property type="term" value="F:serine-type D-Ala-D-Ala carboxypeptidase activity"/>
    <property type="evidence" value="ECO:0007669"/>
    <property type="project" value="UniProtKB-EC"/>
</dbReference>
<dbReference type="GO" id="GO:0000270">
    <property type="term" value="P:peptidoglycan metabolic process"/>
    <property type="evidence" value="ECO:0007669"/>
    <property type="project" value="TreeGrafter"/>
</dbReference>
<evidence type="ECO:0000256" key="3">
    <source>
        <dbReference type="SAM" id="SignalP"/>
    </source>
</evidence>
<keyword evidence="2 4" id="KW-0378">Hydrolase</keyword>
<dbReference type="RefSeq" id="WP_321534941.1">
    <property type="nucleotide sequence ID" value="NZ_JARGDL010000003.1"/>
</dbReference>
<dbReference type="EC" id="3.4.16.4" evidence="4"/>
<dbReference type="InterPro" id="IPR012338">
    <property type="entry name" value="Beta-lactam/transpept-like"/>
</dbReference>
<proteinExistence type="inferred from homology"/>
<dbReference type="PROSITE" id="PS51257">
    <property type="entry name" value="PROKAR_LIPOPROTEIN"/>
    <property type="match status" value="1"/>
</dbReference>
<comment type="caution">
    <text evidence="4">The sequence shown here is derived from an EMBL/GenBank/DDBJ whole genome shotgun (WGS) entry which is preliminary data.</text>
</comment>
<keyword evidence="5" id="KW-1185">Reference proteome</keyword>
<organism evidence="4 5">
    <name type="scientific">Stygiobacter electus</name>
    <dbReference type="NCBI Taxonomy" id="3032292"/>
    <lineage>
        <taxon>Bacteria</taxon>
        <taxon>Pseudomonadati</taxon>
        <taxon>Ignavibacteriota</taxon>
        <taxon>Ignavibacteria</taxon>
        <taxon>Ignavibacteriales</taxon>
        <taxon>Melioribacteraceae</taxon>
        <taxon>Stygiobacter</taxon>
    </lineage>
</organism>
<name>A0AAE3NYP9_9BACT</name>
<dbReference type="EMBL" id="JARGDL010000003">
    <property type="protein sequence ID" value="MDF1611174.1"/>
    <property type="molecule type" value="Genomic_DNA"/>
</dbReference>
<dbReference type="Gene3D" id="3.50.80.20">
    <property type="entry name" value="D-Ala-D-Ala carboxypeptidase C, peptidase S13"/>
    <property type="match status" value="1"/>
</dbReference>
<gene>
    <name evidence="4" type="primary">dacB</name>
    <name evidence="4" type="ORF">P0M35_03365</name>
</gene>
<keyword evidence="4" id="KW-0121">Carboxypeptidase</keyword>
<sequence>MKKFSLFLLFAILFSACSTFKQERSYFEKRIDSLLVSDFFQKSNISLKLVEPKKDSTLFSVNSQKLMRPASNQKILTTATALYFLGNDYNFNTSLYYDGEIKDSILNGNFFVVGSFDPDFKVKDLDSFVIAIKNSGIKKINGNLYTDISKSDSLYFGNGWIWSDEPETYMPYLSQLAINKNSLTIIYEPDSINKPVKITFNPKNNFIALTNNSTTIEKGKSTFEISRDWLNHNNKIIAKGNLPFSYKKDSVEVSIREPYLYFLQLLKEKLISAGIELNGLTDTNKISSNAKFLTSVKRNIVPVIKYTNKVSDNLNAEMLLRAVAGIKFQKQSAENGKFFVDSLITLSGANPKDYRISDGSGLSYYNLISADLLAKILTFIKKQKEPFPTIFINSLPIGGVDGTLSNRFKNSTAKGHVFAKTGTISGVSSLSGYIETKRKNYLVFSILIQNFVGSSKQARDIQDKICEIIYEEL</sequence>
<dbReference type="GO" id="GO:0006508">
    <property type="term" value="P:proteolysis"/>
    <property type="evidence" value="ECO:0007669"/>
    <property type="project" value="InterPro"/>
</dbReference>
<dbReference type="PANTHER" id="PTHR30023">
    <property type="entry name" value="D-ALANYL-D-ALANINE CARBOXYPEPTIDASE"/>
    <property type="match status" value="1"/>
</dbReference>
<feature type="chain" id="PRO_5042151471" evidence="3">
    <location>
        <begin position="22"/>
        <end position="473"/>
    </location>
</feature>